<evidence type="ECO:0000256" key="5">
    <source>
        <dbReference type="ARBA" id="ARBA00022729"/>
    </source>
</evidence>
<dbReference type="GO" id="GO:0046556">
    <property type="term" value="F:alpha-L-arabinofuranosidase activity"/>
    <property type="evidence" value="ECO:0007669"/>
    <property type="project" value="UniProtKB-EC"/>
</dbReference>
<dbReference type="Gene3D" id="3.20.20.80">
    <property type="entry name" value="Glycosidases"/>
    <property type="match status" value="1"/>
</dbReference>
<dbReference type="InterPro" id="IPR010720">
    <property type="entry name" value="Alpha-L-AF_C"/>
</dbReference>
<evidence type="ECO:0000256" key="7">
    <source>
        <dbReference type="ARBA" id="ARBA00023180"/>
    </source>
</evidence>
<evidence type="ECO:0000259" key="9">
    <source>
        <dbReference type="SMART" id="SM00813"/>
    </source>
</evidence>
<evidence type="ECO:0000256" key="3">
    <source>
        <dbReference type="ARBA" id="ARBA00007186"/>
    </source>
</evidence>
<feature type="signal peptide" evidence="8">
    <location>
        <begin position="1"/>
        <end position="16"/>
    </location>
</feature>
<reference evidence="10 11" key="1">
    <citation type="journal article" date="2019" name="Nat. Ecol. Evol.">
        <title>Megaphylogeny resolves global patterns of mushroom evolution.</title>
        <authorList>
            <person name="Varga T."/>
            <person name="Krizsan K."/>
            <person name="Foldi C."/>
            <person name="Dima B."/>
            <person name="Sanchez-Garcia M."/>
            <person name="Sanchez-Ramirez S."/>
            <person name="Szollosi G.J."/>
            <person name="Szarkandi J.G."/>
            <person name="Papp V."/>
            <person name="Albert L."/>
            <person name="Andreopoulos W."/>
            <person name="Angelini C."/>
            <person name="Antonin V."/>
            <person name="Barry K.W."/>
            <person name="Bougher N.L."/>
            <person name="Buchanan P."/>
            <person name="Buyck B."/>
            <person name="Bense V."/>
            <person name="Catcheside P."/>
            <person name="Chovatia M."/>
            <person name="Cooper J."/>
            <person name="Damon W."/>
            <person name="Desjardin D."/>
            <person name="Finy P."/>
            <person name="Geml J."/>
            <person name="Haridas S."/>
            <person name="Hughes K."/>
            <person name="Justo A."/>
            <person name="Karasinski D."/>
            <person name="Kautmanova I."/>
            <person name="Kiss B."/>
            <person name="Kocsube S."/>
            <person name="Kotiranta H."/>
            <person name="LaButti K.M."/>
            <person name="Lechner B.E."/>
            <person name="Liimatainen K."/>
            <person name="Lipzen A."/>
            <person name="Lukacs Z."/>
            <person name="Mihaltcheva S."/>
            <person name="Morgado L.N."/>
            <person name="Niskanen T."/>
            <person name="Noordeloos M.E."/>
            <person name="Ohm R.A."/>
            <person name="Ortiz-Santana B."/>
            <person name="Ovrebo C."/>
            <person name="Racz N."/>
            <person name="Riley R."/>
            <person name="Savchenko A."/>
            <person name="Shiryaev A."/>
            <person name="Soop K."/>
            <person name="Spirin V."/>
            <person name="Szebenyi C."/>
            <person name="Tomsovsky M."/>
            <person name="Tulloss R.E."/>
            <person name="Uehling J."/>
            <person name="Grigoriev I.V."/>
            <person name="Vagvolgyi C."/>
            <person name="Papp T."/>
            <person name="Martin F.M."/>
            <person name="Miettinen O."/>
            <person name="Hibbett D.S."/>
            <person name="Nagy L.G."/>
        </authorList>
    </citation>
    <scope>NUCLEOTIDE SEQUENCE [LARGE SCALE GENOMIC DNA]</scope>
    <source>
        <strain evidence="10 11">CBS 121175</strain>
    </source>
</reference>
<accession>A0A5C3L2H2</accession>
<evidence type="ECO:0000256" key="4">
    <source>
        <dbReference type="ARBA" id="ARBA00012670"/>
    </source>
</evidence>
<dbReference type="Gene3D" id="2.60.40.1180">
    <property type="entry name" value="Golgi alpha-mannosidase II"/>
    <property type="match status" value="1"/>
</dbReference>
<evidence type="ECO:0000256" key="8">
    <source>
        <dbReference type="SAM" id="SignalP"/>
    </source>
</evidence>
<evidence type="ECO:0000256" key="2">
    <source>
        <dbReference type="ARBA" id="ARBA00004834"/>
    </source>
</evidence>
<comment type="similarity">
    <text evidence="3">Belongs to the glycosyl hydrolase 51 family.</text>
</comment>
<protein>
    <recommendedName>
        <fullName evidence="4">non-reducing end alpha-L-arabinofuranosidase</fullName>
        <ecNumber evidence="4">3.2.1.55</ecNumber>
    </recommendedName>
</protein>
<dbReference type="Gene3D" id="2.60.120.260">
    <property type="entry name" value="Galactose-binding domain-like"/>
    <property type="match status" value="1"/>
</dbReference>
<sequence length="645" mass="70349">MFSFSVFLLCLRLARAVTVNINAAASHEIPSTLFQKVTSPSFQSGDGGLYAELLQNRALQLVTPGTAASLVGWQAVNGATIRVIRETTPVSSRLPNALEVVIPSGRSGAIGVANTGYAGLKVTAGTTYKASFYYRFPSATNFAGNFTIRLQTTAGQILGTQSIAVSGSQTTWRSVAVDILATVTPSGTANLFAITADAPAASGQTINFAMLSLFPPTYKNRPNGMRADIAEAFAEMKPSFFRFPGGNNLEGWTLERRWQWRNTIGPLVDRPGRLGDWTYINTDGLGLLDYLYWCEDLGAEPIMGVWAGYALGGYSVPENQLQPYIQEAIDQINFAIGDPDKSAAGKLTALRRSLGRTEPFAMRFVEIGNEDFFASASYVYRWRAFANALKAQFPQLRFIATTRPFDPVLNPNPTDYDVHVYQTPTWFAQNSFYYDGFRRNGTKYFEGEYAAISTNPNDLFGSPANGRLVYPTMQAAAGEAAFMTGLERNSDIVFAAAYAPLLGHTTRNQWTPNLLAHDANTVYRSASFYIQKLFSVYRGDEYIPSTLPARTGTLFWSVVRKRNTRQIIIKTVNVAAAAGQFTFVLPFNTVASSGTAEIISGTGTSSNTPTNPNTMVPRTLNIPTGKTFNFTAPGVSVAVLIFEAY</sequence>
<dbReference type="InterPro" id="IPR017853">
    <property type="entry name" value="GH"/>
</dbReference>
<comment type="pathway">
    <text evidence="2">Glycan metabolism; L-arabinan degradation.</text>
</comment>
<keyword evidence="7" id="KW-0325">Glycoprotein</keyword>
<proteinExistence type="inferred from homology"/>
<dbReference type="GO" id="GO:0031222">
    <property type="term" value="P:arabinan catabolic process"/>
    <property type="evidence" value="ECO:0007669"/>
    <property type="project" value="UniProtKB-UniPathway"/>
</dbReference>
<evidence type="ECO:0000313" key="10">
    <source>
        <dbReference type="EMBL" id="TFK22388.1"/>
    </source>
</evidence>
<dbReference type="OrthoDB" id="406864at2759"/>
<dbReference type="SUPFAM" id="SSF51445">
    <property type="entry name" value="(Trans)glycosidases"/>
    <property type="match status" value="1"/>
</dbReference>
<dbReference type="PANTHER" id="PTHR31776:SF0">
    <property type="entry name" value="ALPHA-L-ARABINOFURANOSIDASE 1"/>
    <property type="match status" value="1"/>
</dbReference>
<evidence type="ECO:0000313" key="11">
    <source>
        <dbReference type="Proteomes" id="UP000307440"/>
    </source>
</evidence>
<feature type="chain" id="PRO_5022764316" description="non-reducing end alpha-L-arabinofuranosidase" evidence="8">
    <location>
        <begin position="17"/>
        <end position="645"/>
    </location>
</feature>
<name>A0A5C3L2H2_COPMA</name>
<keyword evidence="11" id="KW-1185">Reference proteome</keyword>
<dbReference type="Pfam" id="PF06964">
    <property type="entry name" value="Alpha-L-AF_C"/>
    <property type="match status" value="1"/>
</dbReference>
<dbReference type="UniPathway" id="UPA00667"/>
<keyword evidence="6" id="KW-0378">Hydrolase</keyword>
<keyword evidence="5 8" id="KW-0732">Signal</keyword>
<gene>
    <name evidence="10" type="ORF">FA15DRAFT_596255</name>
</gene>
<dbReference type="STRING" id="230819.A0A5C3L2H2"/>
<dbReference type="AlphaFoldDB" id="A0A5C3L2H2"/>
<dbReference type="Proteomes" id="UP000307440">
    <property type="component" value="Unassembled WGS sequence"/>
</dbReference>
<dbReference type="SMART" id="SM00813">
    <property type="entry name" value="Alpha-L-AF_C"/>
    <property type="match status" value="1"/>
</dbReference>
<organism evidence="10 11">
    <name type="scientific">Coprinopsis marcescibilis</name>
    <name type="common">Agaric fungus</name>
    <name type="synonym">Psathyrella marcescibilis</name>
    <dbReference type="NCBI Taxonomy" id="230819"/>
    <lineage>
        <taxon>Eukaryota</taxon>
        <taxon>Fungi</taxon>
        <taxon>Dikarya</taxon>
        <taxon>Basidiomycota</taxon>
        <taxon>Agaricomycotina</taxon>
        <taxon>Agaricomycetes</taxon>
        <taxon>Agaricomycetidae</taxon>
        <taxon>Agaricales</taxon>
        <taxon>Agaricineae</taxon>
        <taxon>Psathyrellaceae</taxon>
        <taxon>Coprinopsis</taxon>
    </lineage>
</organism>
<dbReference type="InterPro" id="IPR051563">
    <property type="entry name" value="Glycosyl_Hydrolase_51"/>
</dbReference>
<dbReference type="PANTHER" id="PTHR31776">
    <property type="entry name" value="ALPHA-L-ARABINOFURANOSIDASE 1"/>
    <property type="match status" value="1"/>
</dbReference>
<comment type="catalytic activity">
    <reaction evidence="1">
        <text>Hydrolysis of terminal non-reducing alpha-L-arabinofuranoside residues in alpha-L-arabinosides.</text>
        <dbReference type="EC" id="3.2.1.55"/>
    </reaction>
</comment>
<evidence type="ECO:0000256" key="1">
    <source>
        <dbReference type="ARBA" id="ARBA00001462"/>
    </source>
</evidence>
<dbReference type="InterPro" id="IPR055235">
    <property type="entry name" value="ASD1_cat"/>
</dbReference>
<dbReference type="InterPro" id="IPR013780">
    <property type="entry name" value="Glyco_hydro_b"/>
</dbReference>
<dbReference type="Pfam" id="PF22848">
    <property type="entry name" value="ASD1_dom"/>
    <property type="match status" value="1"/>
</dbReference>
<dbReference type="GO" id="GO:0046373">
    <property type="term" value="P:L-arabinose metabolic process"/>
    <property type="evidence" value="ECO:0007669"/>
    <property type="project" value="InterPro"/>
</dbReference>
<evidence type="ECO:0000256" key="6">
    <source>
        <dbReference type="ARBA" id="ARBA00022801"/>
    </source>
</evidence>
<feature type="domain" description="Alpha-L-arabinofuranosidase C-terminal" evidence="9">
    <location>
        <begin position="470"/>
        <end position="636"/>
    </location>
</feature>
<dbReference type="EMBL" id="ML210242">
    <property type="protein sequence ID" value="TFK22388.1"/>
    <property type="molecule type" value="Genomic_DNA"/>
</dbReference>
<dbReference type="EC" id="3.2.1.55" evidence="4"/>